<dbReference type="RefSeq" id="WP_163745799.1">
    <property type="nucleotide sequence ID" value="NZ_AP022596.1"/>
</dbReference>
<evidence type="ECO:0000259" key="4">
    <source>
        <dbReference type="PROSITE" id="PS01124"/>
    </source>
</evidence>
<evidence type="ECO:0000313" key="6">
    <source>
        <dbReference type="Proteomes" id="UP000467148"/>
    </source>
</evidence>
<evidence type="ECO:0000313" key="5">
    <source>
        <dbReference type="EMBL" id="BBY61904.1"/>
    </source>
</evidence>
<gene>
    <name evidence="5" type="primary">eutR</name>
    <name evidence="5" type="ORF">MHEL_01470</name>
</gene>
<keyword evidence="6" id="KW-1185">Reference proteome</keyword>
<dbReference type="InterPro" id="IPR018060">
    <property type="entry name" value="HTH_AraC"/>
</dbReference>
<dbReference type="SMART" id="SM00342">
    <property type="entry name" value="HTH_ARAC"/>
    <property type="match status" value="1"/>
</dbReference>
<sequence>MTSGPARDNGTRVFVATTAEDAQVVGSDVFHPHDIRVHGDETGFQMKLVAASIGPITLGRLEYSTEVEIRTSELTDAYQVNIPMRGHLLTASGPMNTVATPHRGAVYRCDAQSLLRGWSSPHPSPVLAVKIDRRALEQQLGRHLGVEIDCPIPFGLALDLDSVEGRQWVTVVEAITGQLDRPWIMATNPLVVDPFAELLMGGLLLAAEHAYSDRLRAPARLLPRSVRAAVDYIEAHAAEPLTVAGVAHSVGVSVRTLQVSFREVLGTSPMRYVRTVRLRGARRQLLASDHHDMSVTDIAHSWGFLHVGRFAGDYRTEFGVSPSDDLRSQSRP</sequence>
<name>A0A7I7SXZ9_9MYCO</name>
<protein>
    <submittedName>
        <fullName evidence="5">AraC family transcriptional regulator</fullName>
    </submittedName>
</protein>
<keyword evidence="2" id="KW-0238">DNA-binding</keyword>
<dbReference type="Proteomes" id="UP000467148">
    <property type="component" value="Chromosome"/>
</dbReference>
<dbReference type="GO" id="GO:0043565">
    <property type="term" value="F:sequence-specific DNA binding"/>
    <property type="evidence" value="ECO:0007669"/>
    <property type="project" value="InterPro"/>
</dbReference>
<evidence type="ECO:0000256" key="2">
    <source>
        <dbReference type="ARBA" id="ARBA00023125"/>
    </source>
</evidence>
<dbReference type="InterPro" id="IPR035418">
    <property type="entry name" value="AraC-bd_2"/>
</dbReference>
<feature type="domain" description="HTH araC/xylS-type" evidence="4">
    <location>
        <begin position="227"/>
        <end position="328"/>
    </location>
</feature>
<dbReference type="KEGG" id="mhev:MHEL_01470"/>
<dbReference type="PANTHER" id="PTHR46796:SF12">
    <property type="entry name" value="HTH-TYPE DNA-BINDING TRANSCRIPTIONAL ACTIVATOR EUTR"/>
    <property type="match status" value="1"/>
</dbReference>
<dbReference type="PROSITE" id="PS01124">
    <property type="entry name" value="HTH_ARAC_FAMILY_2"/>
    <property type="match status" value="1"/>
</dbReference>
<dbReference type="SUPFAM" id="SSF46689">
    <property type="entry name" value="Homeodomain-like"/>
    <property type="match status" value="2"/>
</dbReference>
<keyword evidence="3" id="KW-0804">Transcription</keyword>
<dbReference type="PROSITE" id="PS00041">
    <property type="entry name" value="HTH_ARAC_FAMILY_1"/>
    <property type="match status" value="1"/>
</dbReference>
<dbReference type="GO" id="GO:0003700">
    <property type="term" value="F:DNA-binding transcription factor activity"/>
    <property type="evidence" value="ECO:0007669"/>
    <property type="project" value="InterPro"/>
</dbReference>
<dbReference type="Pfam" id="PF12833">
    <property type="entry name" value="HTH_18"/>
    <property type="match status" value="1"/>
</dbReference>
<evidence type="ECO:0000256" key="3">
    <source>
        <dbReference type="ARBA" id="ARBA00023163"/>
    </source>
</evidence>
<accession>A0A7I7SXZ9</accession>
<dbReference type="Gene3D" id="1.10.10.60">
    <property type="entry name" value="Homeodomain-like"/>
    <property type="match status" value="1"/>
</dbReference>
<dbReference type="InterPro" id="IPR018062">
    <property type="entry name" value="HTH_AraC-typ_CS"/>
</dbReference>
<dbReference type="Pfam" id="PF14525">
    <property type="entry name" value="AraC_binding_2"/>
    <property type="match status" value="1"/>
</dbReference>
<keyword evidence="1" id="KW-0805">Transcription regulation</keyword>
<dbReference type="PANTHER" id="PTHR46796">
    <property type="entry name" value="HTH-TYPE TRANSCRIPTIONAL ACTIVATOR RHAS-RELATED"/>
    <property type="match status" value="1"/>
</dbReference>
<dbReference type="InterPro" id="IPR009057">
    <property type="entry name" value="Homeodomain-like_sf"/>
</dbReference>
<dbReference type="InterPro" id="IPR050204">
    <property type="entry name" value="AraC_XylS_family_regulators"/>
</dbReference>
<dbReference type="AlphaFoldDB" id="A0A7I7SXZ9"/>
<organism evidence="5 6">
    <name type="scientific">Mycolicibacterium helvum</name>
    <dbReference type="NCBI Taxonomy" id="1534349"/>
    <lineage>
        <taxon>Bacteria</taxon>
        <taxon>Bacillati</taxon>
        <taxon>Actinomycetota</taxon>
        <taxon>Actinomycetes</taxon>
        <taxon>Mycobacteriales</taxon>
        <taxon>Mycobacteriaceae</taxon>
        <taxon>Mycolicibacterium</taxon>
    </lineage>
</organism>
<evidence type="ECO:0000256" key="1">
    <source>
        <dbReference type="ARBA" id="ARBA00023015"/>
    </source>
</evidence>
<dbReference type="EMBL" id="AP022596">
    <property type="protein sequence ID" value="BBY61904.1"/>
    <property type="molecule type" value="Genomic_DNA"/>
</dbReference>
<proteinExistence type="predicted"/>
<reference evidence="5 6" key="1">
    <citation type="journal article" date="2019" name="Emerg. Microbes Infect.">
        <title>Comprehensive subspecies identification of 175 nontuberculous mycobacteria species based on 7547 genomic profiles.</title>
        <authorList>
            <person name="Matsumoto Y."/>
            <person name="Kinjo T."/>
            <person name="Motooka D."/>
            <person name="Nabeya D."/>
            <person name="Jung N."/>
            <person name="Uechi K."/>
            <person name="Horii T."/>
            <person name="Iida T."/>
            <person name="Fujita J."/>
            <person name="Nakamura S."/>
        </authorList>
    </citation>
    <scope>NUCLEOTIDE SEQUENCE [LARGE SCALE GENOMIC DNA]</scope>
    <source>
        <strain evidence="5 6">JCM 30396</strain>
    </source>
</reference>